<evidence type="ECO:0000313" key="15">
    <source>
        <dbReference type="Proteomes" id="UP000037660"/>
    </source>
</evidence>
<evidence type="ECO:0000259" key="12">
    <source>
        <dbReference type="PROSITE" id="PS50109"/>
    </source>
</evidence>
<accession>A0A0K8NYX5</accession>
<evidence type="ECO:0000256" key="2">
    <source>
        <dbReference type="ARBA" id="ARBA00004651"/>
    </source>
</evidence>
<dbReference type="SMART" id="SM00388">
    <property type="entry name" value="HisKA"/>
    <property type="match status" value="1"/>
</dbReference>
<dbReference type="RefSeq" id="WP_054019647.1">
    <property type="nucleotide sequence ID" value="NZ_BBYR01000024.1"/>
</dbReference>
<organism evidence="14 15">
    <name type="scientific">Piscinibacter sakaiensis</name>
    <name type="common">Ideonella sakaiensis</name>
    <dbReference type="NCBI Taxonomy" id="1547922"/>
    <lineage>
        <taxon>Bacteria</taxon>
        <taxon>Pseudomonadati</taxon>
        <taxon>Pseudomonadota</taxon>
        <taxon>Betaproteobacteria</taxon>
        <taxon>Burkholderiales</taxon>
        <taxon>Sphaerotilaceae</taxon>
        <taxon>Piscinibacter</taxon>
    </lineage>
</organism>
<dbReference type="PROSITE" id="PS50885">
    <property type="entry name" value="HAMP"/>
    <property type="match status" value="1"/>
</dbReference>
<keyword evidence="5" id="KW-0597">Phosphoprotein</keyword>
<evidence type="ECO:0000256" key="5">
    <source>
        <dbReference type="ARBA" id="ARBA00022553"/>
    </source>
</evidence>
<evidence type="ECO:0000259" key="13">
    <source>
        <dbReference type="PROSITE" id="PS50885"/>
    </source>
</evidence>
<dbReference type="Proteomes" id="UP000037660">
    <property type="component" value="Unassembled WGS sequence"/>
</dbReference>
<keyword evidence="11" id="KW-0472">Membrane</keyword>
<dbReference type="Pfam" id="PF02518">
    <property type="entry name" value="HATPase_c"/>
    <property type="match status" value="1"/>
</dbReference>
<dbReference type="PANTHER" id="PTHR44936:SF10">
    <property type="entry name" value="SENSOR PROTEIN RSTB"/>
    <property type="match status" value="1"/>
</dbReference>
<dbReference type="SMART" id="SM00387">
    <property type="entry name" value="HATPase_c"/>
    <property type="match status" value="1"/>
</dbReference>
<dbReference type="CDD" id="cd00082">
    <property type="entry name" value="HisKA"/>
    <property type="match status" value="1"/>
</dbReference>
<dbReference type="SUPFAM" id="SSF55874">
    <property type="entry name" value="ATPase domain of HSP90 chaperone/DNA topoisomerase II/histidine kinase"/>
    <property type="match status" value="1"/>
</dbReference>
<keyword evidence="4" id="KW-1003">Cell membrane</keyword>
<proteinExistence type="predicted"/>
<evidence type="ECO:0000256" key="9">
    <source>
        <dbReference type="ARBA" id="ARBA00022840"/>
    </source>
</evidence>
<reference evidence="14 15" key="2">
    <citation type="journal article" date="2016" name="Science">
        <title>A bacterium that degrades and assimilates poly(ethylene terephthalate).</title>
        <authorList>
            <person name="Yoshida S."/>
            <person name="Hiraga K."/>
            <person name="Takehana T."/>
            <person name="Taniguchi I."/>
            <person name="Yamaji H."/>
            <person name="Maeda Y."/>
            <person name="Toyohara K."/>
            <person name="Miyamoto K."/>
            <person name="Kimura Y."/>
            <person name="Oda K."/>
        </authorList>
    </citation>
    <scope>NUCLEOTIDE SEQUENCE [LARGE SCALE GENOMIC DNA]</scope>
    <source>
        <strain evidence="15">NBRC 110686 / TISTR 2288 / 201-F6</strain>
    </source>
</reference>
<dbReference type="STRING" id="1547922.ISF6_1375"/>
<dbReference type="SUPFAM" id="SSF47384">
    <property type="entry name" value="Homodimeric domain of signal transducing histidine kinase"/>
    <property type="match status" value="1"/>
</dbReference>
<evidence type="ECO:0000256" key="6">
    <source>
        <dbReference type="ARBA" id="ARBA00022679"/>
    </source>
</evidence>
<evidence type="ECO:0000313" key="14">
    <source>
        <dbReference type="EMBL" id="GAP35602.1"/>
    </source>
</evidence>
<comment type="catalytic activity">
    <reaction evidence="1">
        <text>ATP + protein L-histidine = ADP + protein N-phospho-L-histidine.</text>
        <dbReference type="EC" id="2.7.13.3"/>
    </reaction>
</comment>
<name>A0A0K8NYX5_PISS1</name>
<dbReference type="GO" id="GO:0000155">
    <property type="term" value="F:phosphorelay sensor kinase activity"/>
    <property type="evidence" value="ECO:0007669"/>
    <property type="project" value="InterPro"/>
</dbReference>
<comment type="subcellular location">
    <subcellularLocation>
        <location evidence="2">Cell membrane</location>
        <topology evidence="2">Multi-pass membrane protein</topology>
    </subcellularLocation>
</comment>
<dbReference type="GO" id="GO:0005524">
    <property type="term" value="F:ATP binding"/>
    <property type="evidence" value="ECO:0007669"/>
    <property type="project" value="UniProtKB-KW"/>
</dbReference>
<keyword evidence="8" id="KW-0418">Kinase</keyword>
<evidence type="ECO:0000256" key="1">
    <source>
        <dbReference type="ARBA" id="ARBA00000085"/>
    </source>
</evidence>
<feature type="domain" description="Histidine kinase" evidence="12">
    <location>
        <begin position="274"/>
        <end position="476"/>
    </location>
</feature>
<dbReference type="Pfam" id="PF00512">
    <property type="entry name" value="HisKA"/>
    <property type="match status" value="1"/>
</dbReference>
<evidence type="ECO:0000256" key="4">
    <source>
        <dbReference type="ARBA" id="ARBA00022475"/>
    </source>
</evidence>
<evidence type="ECO:0000256" key="11">
    <source>
        <dbReference type="SAM" id="Phobius"/>
    </source>
</evidence>
<feature type="transmembrane region" description="Helical" evidence="11">
    <location>
        <begin position="194"/>
        <end position="217"/>
    </location>
</feature>
<dbReference type="AlphaFoldDB" id="A0A0K8NYX5"/>
<dbReference type="InterPro" id="IPR036097">
    <property type="entry name" value="HisK_dim/P_sf"/>
</dbReference>
<keyword evidence="11" id="KW-1133">Transmembrane helix</keyword>
<feature type="transmembrane region" description="Helical" evidence="11">
    <location>
        <begin position="39"/>
        <end position="61"/>
    </location>
</feature>
<evidence type="ECO:0000256" key="10">
    <source>
        <dbReference type="SAM" id="MobiDB-lite"/>
    </source>
</evidence>
<evidence type="ECO:0000256" key="7">
    <source>
        <dbReference type="ARBA" id="ARBA00022741"/>
    </source>
</evidence>
<dbReference type="EC" id="2.7.13.3" evidence="3"/>
<keyword evidence="7" id="KW-0547">Nucleotide-binding</keyword>
<dbReference type="InterPro" id="IPR003661">
    <property type="entry name" value="HisK_dim/P_dom"/>
</dbReference>
<dbReference type="InterPro" id="IPR050980">
    <property type="entry name" value="2C_sensor_his_kinase"/>
</dbReference>
<dbReference type="Gene3D" id="1.10.287.130">
    <property type="match status" value="1"/>
</dbReference>
<keyword evidence="6" id="KW-0808">Transferase</keyword>
<dbReference type="InterPro" id="IPR003660">
    <property type="entry name" value="HAMP_dom"/>
</dbReference>
<feature type="region of interest" description="Disordered" evidence="10">
    <location>
        <begin position="482"/>
        <end position="501"/>
    </location>
</feature>
<protein>
    <recommendedName>
        <fullName evidence="3">histidine kinase</fullName>
        <ecNumber evidence="3">2.7.13.3</ecNumber>
    </recommendedName>
</protein>
<feature type="region of interest" description="Disordered" evidence="10">
    <location>
        <begin position="110"/>
        <end position="138"/>
    </location>
</feature>
<dbReference type="PROSITE" id="PS50109">
    <property type="entry name" value="HIS_KIN"/>
    <property type="match status" value="1"/>
</dbReference>
<reference evidence="15" key="1">
    <citation type="submission" date="2015-07" db="EMBL/GenBank/DDBJ databases">
        <title>Discovery of a poly(ethylene terephthalate assimilation.</title>
        <authorList>
            <person name="Yoshida S."/>
            <person name="Hiraga K."/>
            <person name="Takehana T."/>
            <person name="Taniguchi I."/>
            <person name="Yamaji H."/>
            <person name="Maeda Y."/>
            <person name="Toyohara K."/>
            <person name="Miyamoto K."/>
            <person name="Kimura Y."/>
            <person name="Oda K."/>
        </authorList>
    </citation>
    <scope>NUCLEOTIDE SEQUENCE [LARGE SCALE GENOMIC DNA]</scope>
    <source>
        <strain evidence="15">NBRC 110686 / TISTR 2288 / 201-F6</strain>
    </source>
</reference>
<dbReference type="InterPro" id="IPR003594">
    <property type="entry name" value="HATPase_dom"/>
</dbReference>
<dbReference type="InterPro" id="IPR005467">
    <property type="entry name" value="His_kinase_dom"/>
</dbReference>
<dbReference type="OrthoDB" id="9804645at2"/>
<feature type="domain" description="HAMP" evidence="13">
    <location>
        <begin position="214"/>
        <end position="266"/>
    </location>
</feature>
<keyword evidence="11" id="KW-0812">Transmembrane</keyword>
<dbReference type="GO" id="GO:0005886">
    <property type="term" value="C:plasma membrane"/>
    <property type="evidence" value="ECO:0007669"/>
    <property type="project" value="UniProtKB-SubCell"/>
</dbReference>
<comment type="caution">
    <text evidence="14">The sequence shown here is derived from an EMBL/GenBank/DDBJ whole genome shotgun (WGS) entry which is preliminary data.</text>
</comment>
<gene>
    <name evidence="14" type="ORF">ISF6_1375</name>
</gene>
<keyword evidence="15" id="KW-1185">Reference proteome</keyword>
<evidence type="ECO:0000256" key="3">
    <source>
        <dbReference type="ARBA" id="ARBA00012438"/>
    </source>
</evidence>
<dbReference type="InterPro" id="IPR036890">
    <property type="entry name" value="HATPase_C_sf"/>
</dbReference>
<keyword evidence="9" id="KW-0067">ATP-binding</keyword>
<sequence length="501" mass="52801">MRRSPPAEGPRLRGRLFRAGRAARPSAPVRDAAGRAGSLVWRLSVLVLGVALASLAIQAVVLRLWTEPLFDDHAQALAAQVRSIHAALRQVPAEQRPVLAQALTRGTVELRLRPPGPPPDDLLPPPAPGEPVPPAAAAAPPATSFAGRLAAVLGAVKLHDERPGRLLFELPVDGETWWLSLRSPASPQLLLDTALLWLGLLTLASGLAIVLGVRWIARPLRRLADQLSRQGATLQPLEPDPRAGQELRVLVASFNDLVHANAMAASLRQQLLAGVSHDLRTPLARLRLRIETQCEGALAERLEDDLLALQHIVDQFLAYVQGDTGMRLGRPRSAAALVDEVAAAYAGQGRPVHARLAPAPGAGDAPQLPDLALRRLLENLVNNALAHGAPPVTIVLAWQAGGWTLAVEDAGAGLDAAAFADARRPFVRLSETRAELGHCGLGLAIVDQIAQQLGAELSVRPRRADQAFAVLLTARSDAPAAGRRVDAAGDAGPAARAGGSA</sequence>
<dbReference type="Gene3D" id="3.30.565.10">
    <property type="entry name" value="Histidine kinase-like ATPase, C-terminal domain"/>
    <property type="match status" value="1"/>
</dbReference>
<feature type="compositionally biased region" description="Pro residues" evidence="10">
    <location>
        <begin position="114"/>
        <end position="134"/>
    </location>
</feature>
<evidence type="ECO:0000256" key="8">
    <source>
        <dbReference type="ARBA" id="ARBA00022777"/>
    </source>
</evidence>
<dbReference type="EMBL" id="BBYR01000024">
    <property type="protein sequence ID" value="GAP35602.1"/>
    <property type="molecule type" value="Genomic_DNA"/>
</dbReference>
<dbReference type="PANTHER" id="PTHR44936">
    <property type="entry name" value="SENSOR PROTEIN CREC"/>
    <property type="match status" value="1"/>
</dbReference>